<dbReference type="SMART" id="SM00306">
    <property type="entry name" value="HintN"/>
    <property type="match status" value="1"/>
</dbReference>
<evidence type="ECO:0000256" key="1">
    <source>
        <dbReference type="ARBA" id="ARBA00023080"/>
    </source>
</evidence>
<dbReference type="Gene3D" id="2.70.40.10">
    <property type="match status" value="2"/>
</dbReference>
<dbReference type="GO" id="GO:0008829">
    <property type="term" value="F:dCTP deaminase activity"/>
    <property type="evidence" value="ECO:0007669"/>
    <property type="project" value="InterPro"/>
</dbReference>
<keyword evidence="6" id="KW-1185">Reference proteome</keyword>
<feature type="region of interest" description="Disordered" evidence="2">
    <location>
        <begin position="374"/>
        <end position="400"/>
    </location>
</feature>
<evidence type="ECO:0000313" key="6">
    <source>
        <dbReference type="Proteomes" id="UP000236379"/>
    </source>
</evidence>
<keyword evidence="1" id="KW-0546">Nucleotide metabolism</keyword>
<evidence type="ECO:0000259" key="3">
    <source>
        <dbReference type="SMART" id="SM00305"/>
    </source>
</evidence>
<accession>A0A2K3UVC9</accession>
<dbReference type="Pfam" id="PF22769">
    <property type="entry name" value="DCD"/>
    <property type="match status" value="1"/>
</dbReference>
<dbReference type="SMART" id="SM00305">
    <property type="entry name" value="HintC"/>
    <property type="match status" value="1"/>
</dbReference>
<evidence type="ECO:0000256" key="2">
    <source>
        <dbReference type="SAM" id="MobiDB-lite"/>
    </source>
</evidence>
<evidence type="ECO:0000313" key="5">
    <source>
        <dbReference type="EMBL" id="PNY80491.1"/>
    </source>
</evidence>
<dbReference type="InterPro" id="IPR003587">
    <property type="entry name" value="Hint_dom_N"/>
</dbReference>
<sequence>MSILPDWRIRELALSGMIDPFEDRLVRTAENAQVISYGLSSFGYDLRCADEWKIFTNVNSAVVDPKHFDERSFVDIQAPEIIIPPNSFALARSLEYMRIPDDVMVVALGKSTYARCFSGDTRVALADGRSPTLEEMARGAQEGELYFGYSIGPLGQVLVTELTAPRYIGRDSLLELTLDTGETIQTTPDHEFLTRDGRMVAAGALTPGAPLMPLYRSLRRGYEMTFQPLTGYMLGTHRMADEWNLRHGVYESQPGTHRHHLDGDRLNNAPWNITRMEAGAHLRLHNEVTYGEGFHPQEHGAAISDALTRLRENDAWYARYRAAQATRAQEFWTGDLHAATRADLLRRHRERWTDEERQAQRERLARFWADHPQARGVQGERSRQAWQRDDGSRRAGQANHARTLKLREDVTEASVRRALDQTGSIRGAAGLLDVDRSAFRRFPDVLAAFRGQAADAGRPVVNHKVLSIRELPGDHDVYCLTVPEAGNFALEAGVFVSNCGIVANVTPLEPGWEGHVTLEFSNTTPLPAKMYAFEGCVQLLFFQGERPEVTYGDRQGKYQGQRGVTLPRL</sequence>
<feature type="domain" description="Hint" evidence="4">
    <location>
        <begin position="114"/>
        <end position="215"/>
    </location>
</feature>
<name>A0A2K3UVC9_9DEIO</name>
<dbReference type="SUPFAM" id="SSF51294">
    <property type="entry name" value="Hedgehog/intein (Hint) domain"/>
    <property type="match status" value="1"/>
</dbReference>
<dbReference type="InterPro" id="IPR011962">
    <property type="entry name" value="dCTP_deaminase"/>
</dbReference>
<feature type="domain" description="Hint" evidence="3">
    <location>
        <begin position="457"/>
        <end position="504"/>
    </location>
</feature>
<proteinExistence type="predicted"/>
<dbReference type="InterPro" id="IPR003586">
    <property type="entry name" value="Hint_dom_C"/>
</dbReference>
<dbReference type="AlphaFoldDB" id="A0A2K3UVC9"/>
<dbReference type="Gene3D" id="2.170.16.10">
    <property type="entry name" value="Hedgehog/Intein (Hint) domain"/>
    <property type="match status" value="2"/>
</dbReference>
<dbReference type="GO" id="GO:0016539">
    <property type="term" value="P:intein-mediated protein splicing"/>
    <property type="evidence" value="ECO:0007669"/>
    <property type="project" value="InterPro"/>
</dbReference>
<dbReference type="GO" id="GO:0006229">
    <property type="term" value="P:dUTP biosynthetic process"/>
    <property type="evidence" value="ECO:0007669"/>
    <property type="project" value="InterPro"/>
</dbReference>
<dbReference type="Proteomes" id="UP000236379">
    <property type="component" value="Unassembled WGS sequence"/>
</dbReference>
<organism evidence="5 6">
    <name type="scientific">Deinococcus koreensis</name>
    <dbReference type="NCBI Taxonomy" id="2054903"/>
    <lineage>
        <taxon>Bacteria</taxon>
        <taxon>Thermotogati</taxon>
        <taxon>Deinococcota</taxon>
        <taxon>Deinococci</taxon>
        <taxon>Deinococcales</taxon>
        <taxon>Deinococcaceae</taxon>
        <taxon>Deinococcus</taxon>
    </lineage>
</organism>
<dbReference type="InterPro" id="IPR036844">
    <property type="entry name" value="Hint_dom_sf"/>
</dbReference>
<feature type="compositionally biased region" description="Basic and acidic residues" evidence="2">
    <location>
        <begin position="374"/>
        <end position="393"/>
    </location>
</feature>
<dbReference type="InterPro" id="IPR030934">
    <property type="entry name" value="Intein_C"/>
</dbReference>
<dbReference type="NCBIfam" id="TIGR01443">
    <property type="entry name" value="intein_Cterm"/>
    <property type="match status" value="1"/>
</dbReference>
<evidence type="ECO:0000259" key="4">
    <source>
        <dbReference type="SMART" id="SM00306"/>
    </source>
</evidence>
<dbReference type="OrthoDB" id="9780202at2"/>
<dbReference type="NCBIfam" id="TIGR01445">
    <property type="entry name" value="intein_Nterm"/>
    <property type="match status" value="1"/>
</dbReference>
<comment type="caution">
    <text evidence="5">The sequence shown here is derived from an EMBL/GenBank/DDBJ whole genome shotgun (WGS) entry which is preliminary data.</text>
</comment>
<dbReference type="PANTHER" id="PTHR42680:SF3">
    <property type="entry name" value="DCTP DEAMINASE"/>
    <property type="match status" value="1"/>
</dbReference>
<reference evidence="5 6" key="1">
    <citation type="submission" date="2018-01" db="EMBL/GenBank/DDBJ databases">
        <title>Deinococcus koreensis sp. nov., a radiation-resistant bacterium isolated from river water.</title>
        <authorList>
            <person name="Choi A."/>
        </authorList>
    </citation>
    <scope>NUCLEOTIDE SEQUENCE [LARGE SCALE GENOMIC DNA]</scope>
    <source>
        <strain evidence="5 6">SJW1-2</strain>
    </source>
</reference>
<dbReference type="Pfam" id="PF14890">
    <property type="entry name" value="Intein_splicing"/>
    <property type="match status" value="1"/>
</dbReference>
<gene>
    <name evidence="5" type="ORF">CVO96_03110</name>
</gene>
<dbReference type="EMBL" id="PPPD01000001">
    <property type="protein sequence ID" value="PNY80491.1"/>
    <property type="molecule type" value="Genomic_DNA"/>
</dbReference>
<dbReference type="PROSITE" id="PS50817">
    <property type="entry name" value="INTEIN_N_TER"/>
    <property type="match status" value="1"/>
</dbReference>
<dbReference type="CDD" id="cd00081">
    <property type="entry name" value="Hint"/>
    <property type="match status" value="1"/>
</dbReference>
<protein>
    <submittedName>
        <fullName evidence="5">dCTP deaminase</fullName>
    </submittedName>
</protein>
<dbReference type="PANTHER" id="PTHR42680">
    <property type="entry name" value="DCTP DEAMINASE"/>
    <property type="match status" value="1"/>
</dbReference>
<dbReference type="InterPro" id="IPR006141">
    <property type="entry name" value="Intein_N"/>
</dbReference>
<dbReference type="SUPFAM" id="SSF51283">
    <property type="entry name" value="dUTPase-like"/>
    <property type="match status" value="2"/>
</dbReference>
<dbReference type="InterPro" id="IPR036157">
    <property type="entry name" value="dUTPase-like_sf"/>
</dbReference>